<evidence type="ECO:0000313" key="2">
    <source>
        <dbReference type="EMBL" id="KAL0406374.1"/>
    </source>
</evidence>
<reference evidence="2" key="1">
    <citation type="submission" date="2020-06" db="EMBL/GenBank/DDBJ databases">
        <authorList>
            <person name="Li T."/>
            <person name="Hu X."/>
            <person name="Zhang T."/>
            <person name="Song X."/>
            <person name="Zhang H."/>
            <person name="Dai N."/>
            <person name="Sheng W."/>
            <person name="Hou X."/>
            <person name="Wei L."/>
        </authorList>
    </citation>
    <scope>NUCLEOTIDE SEQUENCE</scope>
    <source>
        <strain evidence="2">KEN1</strain>
        <tissue evidence="2">Leaf</tissue>
    </source>
</reference>
<feature type="region of interest" description="Disordered" evidence="1">
    <location>
        <begin position="41"/>
        <end position="72"/>
    </location>
</feature>
<organism evidence="2">
    <name type="scientific">Sesamum latifolium</name>
    <dbReference type="NCBI Taxonomy" id="2727402"/>
    <lineage>
        <taxon>Eukaryota</taxon>
        <taxon>Viridiplantae</taxon>
        <taxon>Streptophyta</taxon>
        <taxon>Embryophyta</taxon>
        <taxon>Tracheophyta</taxon>
        <taxon>Spermatophyta</taxon>
        <taxon>Magnoliopsida</taxon>
        <taxon>eudicotyledons</taxon>
        <taxon>Gunneridae</taxon>
        <taxon>Pentapetalae</taxon>
        <taxon>asterids</taxon>
        <taxon>lamiids</taxon>
        <taxon>Lamiales</taxon>
        <taxon>Pedaliaceae</taxon>
        <taxon>Sesamum</taxon>
    </lineage>
</organism>
<gene>
    <name evidence="2" type="ORF">Slati_3951300</name>
</gene>
<name>A0AAW2TP32_9LAMI</name>
<dbReference type="AlphaFoldDB" id="A0AAW2TP32"/>
<proteinExistence type="predicted"/>
<sequence length="114" mass="13048">MDIVDIQENSQSSEGEEEGTPIYNRFQSLETFNTEEVEEETENAIPSLTVPDSYTSTPNEDIDGLDTETQEPTNEVCTLTEDHQNRSQQQDLILQNLPQFINIKETGHWKEEVT</sequence>
<accession>A0AAW2TP32</accession>
<evidence type="ECO:0000256" key="1">
    <source>
        <dbReference type="SAM" id="MobiDB-lite"/>
    </source>
</evidence>
<protein>
    <submittedName>
        <fullName evidence="2">Uncharacterized protein</fullName>
    </submittedName>
</protein>
<comment type="caution">
    <text evidence="2">The sequence shown here is derived from an EMBL/GenBank/DDBJ whole genome shotgun (WGS) entry which is preliminary data.</text>
</comment>
<feature type="region of interest" description="Disordered" evidence="1">
    <location>
        <begin position="1"/>
        <end position="21"/>
    </location>
</feature>
<feature type="compositionally biased region" description="Polar residues" evidence="1">
    <location>
        <begin position="44"/>
        <end position="59"/>
    </location>
</feature>
<feature type="compositionally biased region" description="Acidic residues" evidence="1">
    <location>
        <begin position="60"/>
        <end position="69"/>
    </location>
</feature>
<reference evidence="2" key="2">
    <citation type="journal article" date="2024" name="Plant">
        <title>Genomic evolution and insights into agronomic trait innovations of Sesamum species.</title>
        <authorList>
            <person name="Miao H."/>
            <person name="Wang L."/>
            <person name="Qu L."/>
            <person name="Liu H."/>
            <person name="Sun Y."/>
            <person name="Le M."/>
            <person name="Wang Q."/>
            <person name="Wei S."/>
            <person name="Zheng Y."/>
            <person name="Lin W."/>
            <person name="Duan Y."/>
            <person name="Cao H."/>
            <person name="Xiong S."/>
            <person name="Wang X."/>
            <person name="Wei L."/>
            <person name="Li C."/>
            <person name="Ma Q."/>
            <person name="Ju M."/>
            <person name="Zhao R."/>
            <person name="Li G."/>
            <person name="Mu C."/>
            <person name="Tian Q."/>
            <person name="Mei H."/>
            <person name="Zhang T."/>
            <person name="Gao T."/>
            <person name="Zhang H."/>
        </authorList>
    </citation>
    <scope>NUCLEOTIDE SEQUENCE</scope>
    <source>
        <strain evidence="2">KEN1</strain>
    </source>
</reference>
<dbReference type="EMBL" id="JACGWN010000014">
    <property type="protein sequence ID" value="KAL0406374.1"/>
    <property type="molecule type" value="Genomic_DNA"/>
</dbReference>